<comment type="caution">
    <text evidence="1">The sequence shown here is derived from an EMBL/GenBank/DDBJ whole genome shotgun (WGS) entry which is preliminary data.</text>
</comment>
<dbReference type="Proteomes" id="UP000271374">
    <property type="component" value="Unassembled WGS sequence"/>
</dbReference>
<organism evidence="1 2">
    <name type="scientific">Bacillus yapensis</name>
    <dbReference type="NCBI Taxonomy" id="2492960"/>
    <lineage>
        <taxon>Bacteria</taxon>
        <taxon>Bacillati</taxon>
        <taxon>Bacillota</taxon>
        <taxon>Bacilli</taxon>
        <taxon>Bacillales</taxon>
        <taxon>Bacillaceae</taxon>
        <taxon>Bacillus</taxon>
    </lineage>
</organism>
<sequence>MTIEIGTKYQISKEIKSIYNSADTLTVTRLNGGTVQFTLGDGKGHGSMPLQHLEYLLKRTELTEVTNKRMLLKSEQSEKDIV</sequence>
<protein>
    <submittedName>
        <fullName evidence="1">Uncharacterized protein</fullName>
    </submittedName>
</protein>
<gene>
    <name evidence="1" type="ORF">EKG37_16470</name>
</gene>
<name>A0A3S0JTU3_9BACI</name>
<dbReference type="EMBL" id="RXNT01000014">
    <property type="protein sequence ID" value="RTR28810.1"/>
    <property type="molecule type" value="Genomic_DNA"/>
</dbReference>
<proteinExistence type="predicted"/>
<keyword evidence="2" id="KW-1185">Reference proteome</keyword>
<evidence type="ECO:0000313" key="2">
    <source>
        <dbReference type="Proteomes" id="UP000271374"/>
    </source>
</evidence>
<dbReference type="RefSeq" id="WP_126409908.1">
    <property type="nucleotide sequence ID" value="NZ_RXNT01000014.1"/>
</dbReference>
<dbReference type="OrthoDB" id="2937190at2"/>
<dbReference type="AlphaFoldDB" id="A0A3S0JTU3"/>
<accession>A0A3S0JTU3</accession>
<reference evidence="1 2" key="1">
    <citation type="submission" date="2018-12" db="EMBL/GenBank/DDBJ databases">
        <title>Bacillus yapensis draft genome sequence.</title>
        <authorList>
            <person name="Yu L."/>
            <person name="Xu X."/>
            <person name="Tang X."/>
        </authorList>
    </citation>
    <scope>NUCLEOTIDE SEQUENCE [LARGE SCALE GENOMIC DNA]</scope>
    <source>
        <strain evidence="1 2">XXST-01</strain>
    </source>
</reference>
<evidence type="ECO:0000313" key="1">
    <source>
        <dbReference type="EMBL" id="RTR28810.1"/>
    </source>
</evidence>